<dbReference type="STRING" id="1048983.EL17_11805"/>
<feature type="binding site" evidence="7">
    <location>
        <position position="118"/>
    </location>
    <ligand>
        <name>Zn(2+)</name>
        <dbReference type="ChEBI" id="CHEBI:29105"/>
        <note>catalytic</note>
    </ligand>
</feature>
<keyword evidence="5 7" id="KW-0378">Hydrolase</keyword>
<dbReference type="eggNOG" id="COG0319">
    <property type="taxonomic scope" value="Bacteria"/>
</dbReference>
<keyword evidence="7" id="KW-0698">rRNA processing</keyword>
<name>A0A074L157_9BACT</name>
<evidence type="ECO:0000256" key="7">
    <source>
        <dbReference type="HAMAP-Rule" id="MF_00009"/>
    </source>
</evidence>
<organism evidence="8 9">
    <name type="scientific">Anditalea andensis</name>
    <dbReference type="NCBI Taxonomy" id="1048983"/>
    <lineage>
        <taxon>Bacteria</taxon>
        <taxon>Pseudomonadati</taxon>
        <taxon>Bacteroidota</taxon>
        <taxon>Cytophagia</taxon>
        <taxon>Cytophagales</taxon>
        <taxon>Cytophagaceae</taxon>
        <taxon>Anditalea</taxon>
    </lineage>
</organism>
<dbReference type="GO" id="GO:0004521">
    <property type="term" value="F:RNA endonuclease activity"/>
    <property type="evidence" value="ECO:0007669"/>
    <property type="project" value="UniProtKB-UniRule"/>
</dbReference>
<dbReference type="PANTHER" id="PTHR46986">
    <property type="entry name" value="ENDORIBONUCLEASE YBEY, CHLOROPLASTIC"/>
    <property type="match status" value="1"/>
</dbReference>
<keyword evidence="7" id="KW-0963">Cytoplasm</keyword>
<gene>
    <name evidence="7" type="primary">ybeY</name>
    <name evidence="8" type="ORF">EL17_11805</name>
</gene>
<evidence type="ECO:0000256" key="5">
    <source>
        <dbReference type="ARBA" id="ARBA00022801"/>
    </source>
</evidence>
<keyword evidence="6 7" id="KW-0862">Zinc</keyword>
<evidence type="ECO:0000256" key="4">
    <source>
        <dbReference type="ARBA" id="ARBA00022759"/>
    </source>
</evidence>
<comment type="subcellular location">
    <subcellularLocation>
        <location evidence="7">Cytoplasm</location>
    </subcellularLocation>
</comment>
<evidence type="ECO:0000256" key="2">
    <source>
        <dbReference type="ARBA" id="ARBA00022722"/>
    </source>
</evidence>
<dbReference type="GO" id="GO:0008270">
    <property type="term" value="F:zinc ion binding"/>
    <property type="evidence" value="ECO:0007669"/>
    <property type="project" value="UniProtKB-UniRule"/>
</dbReference>
<dbReference type="HAMAP" id="MF_00009">
    <property type="entry name" value="Endoribonucl_YbeY"/>
    <property type="match status" value="1"/>
</dbReference>
<evidence type="ECO:0000313" key="9">
    <source>
        <dbReference type="Proteomes" id="UP000027821"/>
    </source>
</evidence>
<dbReference type="GO" id="GO:0005737">
    <property type="term" value="C:cytoplasm"/>
    <property type="evidence" value="ECO:0007669"/>
    <property type="project" value="UniProtKB-SubCell"/>
</dbReference>
<protein>
    <recommendedName>
        <fullName evidence="7">Endoribonuclease YbeY</fullName>
        <ecNumber evidence="7">3.1.-.-</ecNumber>
    </recommendedName>
</protein>
<dbReference type="SUPFAM" id="SSF55486">
    <property type="entry name" value="Metalloproteases ('zincins'), catalytic domain"/>
    <property type="match status" value="1"/>
</dbReference>
<keyword evidence="9" id="KW-1185">Reference proteome</keyword>
<reference evidence="8 9" key="1">
    <citation type="submission" date="2014-04" db="EMBL/GenBank/DDBJ databases">
        <title>Characterization and application of a salt tolerant electro-active bacterium.</title>
        <authorList>
            <person name="Yang L."/>
            <person name="Wei S."/>
            <person name="Tay Q.X.M."/>
        </authorList>
    </citation>
    <scope>NUCLEOTIDE SEQUENCE [LARGE SCALE GENOMIC DNA]</scope>
    <source>
        <strain evidence="8 9">LY1</strain>
    </source>
</reference>
<dbReference type="Pfam" id="PF02130">
    <property type="entry name" value="YbeY"/>
    <property type="match status" value="1"/>
</dbReference>
<dbReference type="InterPro" id="IPR023091">
    <property type="entry name" value="MetalPrtase_cat_dom_sf_prd"/>
</dbReference>
<dbReference type="InterPro" id="IPR020549">
    <property type="entry name" value="YbeY_CS"/>
</dbReference>
<evidence type="ECO:0000256" key="1">
    <source>
        <dbReference type="ARBA" id="ARBA00010875"/>
    </source>
</evidence>
<dbReference type="NCBIfam" id="TIGR00043">
    <property type="entry name" value="rRNA maturation RNase YbeY"/>
    <property type="match status" value="1"/>
</dbReference>
<comment type="caution">
    <text evidence="8">The sequence shown here is derived from an EMBL/GenBank/DDBJ whole genome shotgun (WGS) entry which is preliminary data.</text>
</comment>
<keyword evidence="7" id="KW-0690">Ribosome biogenesis</keyword>
<dbReference type="Gene3D" id="3.40.390.30">
    <property type="entry name" value="Metalloproteases ('zincins'), catalytic domain"/>
    <property type="match status" value="1"/>
</dbReference>
<keyword evidence="4 7" id="KW-0255">Endonuclease</keyword>
<dbReference type="PANTHER" id="PTHR46986:SF1">
    <property type="entry name" value="ENDORIBONUCLEASE YBEY, CHLOROPLASTIC"/>
    <property type="match status" value="1"/>
</dbReference>
<keyword evidence="3 7" id="KW-0479">Metal-binding</keyword>
<evidence type="ECO:0000256" key="3">
    <source>
        <dbReference type="ARBA" id="ARBA00022723"/>
    </source>
</evidence>
<comment type="cofactor">
    <cofactor evidence="7">
        <name>Zn(2+)</name>
        <dbReference type="ChEBI" id="CHEBI:29105"/>
    </cofactor>
    <text evidence="7">Binds 1 zinc ion.</text>
</comment>
<dbReference type="OrthoDB" id="9811984at2"/>
<keyword evidence="2 7" id="KW-0540">Nuclease</keyword>
<evidence type="ECO:0000313" key="8">
    <source>
        <dbReference type="EMBL" id="KEO73578.1"/>
    </source>
</evidence>
<comment type="similarity">
    <text evidence="1 7">Belongs to the endoribonuclease YbeY family.</text>
</comment>
<evidence type="ECO:0000256" key="6">
    <source>
        <dbReference type="ARBA" id="ARBA00022833"/>
    </source>
</evidence>
<dbReference type="GO" id="GO:0004222">
    <property type="term" value="F:metalloendopeptidase activity"/>
    <property type="evidence" value="ECO:0007669"/>
    <property type="project" value="InterPro"/>
</dbReference>
<dbReference type="RefSeq" id="WP_035074433.1">
    <property type="nucleotide sequence ID" value="NZ_JMIH01000021.1"/>
</dbReference>
<feature type="binding site" evidence="7">
    <location>
        <position position="112"/>
    </location>
    <ligand>
        <name>Zn(2+)</name>
        <dbReference type="ChEBI" id="CHEBI:29105"/>
        <note>catalytic</note>
    </ligand>
</feature>
<dbReference type="EC" id="3.1.-.-" evidence="7"/>
<dbReference type="InterPro" id="IPR002036">
    <property type="entry name" value="YbeY"/>
</dbReference>
<dbReference type="GO" id="GO:0006364">
    <property type="term" value="P:rRNA processing"/>
    <property type="evidence" value="ECO:0007669"/>
    <property type="project" value="UniProtKB-UniRule"/>
</dbReference>
<feature type="binding site" evidence="7">
    <location>
        <position position="108"/>
    </location>
    <ligand>
        <name>Zn(2+)</name>
        <dbReference type="ChEBI" id="CHEBI:29105"/>
        <note>catalytic</note>
    </ligand>
</feature>
<dbReference type="AlphaFoldDB" id="A0A074L157"/>
<sequence>MAIIFFAEKITFNLPHKNTYKKWIRSVAQIDKFHVQDLNYIFCSDEYLHQINLEYLDHDTYTDIITFDNSDEEKIIEGDIFVSIDRVKENASTNNIQFDEELKRVIAHGLLHLMGYKDKTSDEIMIMRKMENMSISIYPNS</sequence>
<dbReference type="Proteomes" id="UP000027821">
    <property type="component" value="Unassembled WGS sequence"/>
</dbReference>
<proteinExistence type="inferred from homology"/>
<dbReference type="EMBL" id="JMIH01000021">
    <property type="protein sequence ID" value="KEO73578.1"/>
    <property type="molecule type" value="Genomic_DNA"/>
</dbReference>
<comment type="function">
    <text evidence="7">Single strand-specific metallo-endoribonuclease involved in late-stage 70S ribosome quality control and in maturation of the 3' terminus of the 16S rRNA.</text>
</comment>
<dbReference type="PROSITE" id="PS01306">
    <property type="entry name" value="UPF0054"/>
    <property type="match status" value="1"/>
</dbReference>
<accession>A0A074L157</accession>